<accession>A0ABS5AUB1</accession>
<comment type="caution">
    <text evidence="4">The sequence shown here is derived from an EMBL/GenBank/DDBJ whole genome shotgun (WGS) entry which is preliminary data.</text>
</comment>
<dbReference type="InterPro" id="IPR003675">
    <property type="entry name" value="Rce1/LyrA-like_dom"/>
</dbReference>
<keyword evidence="4" id="KW-0482">Metalloprotease</keyword>
<feature type="transmembrane region" description="Helical" evidence="2">
    <location>
        <begin position="79"/>
        <end position="102"/>
    </location>
</feature>
<keyword evidence="4" id="KW-0645">Protease</keyword>
<dbReference type="PANTHER" id="PTHR36435:SF1">
    <property type="entry name" value="CAAX AMINO TERMINAL PROTEASE FAMILY PROTEIN"/>
    <property type="match status" value="1"/>
</dbReference>
<evidence type="ECO:0000313" key="4">
    <source>
        <dbReference type="EMBL" id="MBP2620162.1"/>
    </source>
</evidence>
<dbReference type="PANTHER" id="PTHR36435">
    <property type="entry name" value="SLR1288 PROTEIN"/>
    <property type="match status" value="1"/>
</dbReference>
<evidence type="ECO:0000256" key="2">
    <source>
        <dbReference type="SAM" id="Phobius"/>
    </source>
</evidence>
<feature type="transmembrane region" description="Helical" evidence="2">
    <location>
        <begin position="37"/>
        <end position="58"/>
    </location>
</feature>
<keyword evidence="5" id="KW-1185">Reference proteome</keyword>
<keyword evidence="4" id="KW-0378">Hydrolase</keyword>
<feature type="transmembrane region" description="Helical" evidence="2">
    <location>
        <begin position="176"/>
        <end position="195"/>
    </location>
</feature>
<keyword evidence="2" id="KW-0472">Membrane</keyword>
<feature type="transmembrane region" description="Helical" evidence="2">
    <location>
        <begin position="122"/>
        <end position="139"/>
    </location>
</feature>
<evidence type="ECO:0000259" key="3">
    <source>
        <dbReference type="Pfam" id="PF02517"/>
    </source>
</evidence>
<dbReference type="Proteomes" id="UP001519349">
    <property type="component" value="Unassembled WGS sequence"/>
</dbReference>
<keyword evidence="2" id="KW-1133">Transmembrane helix</keyword>
<dbReference type="InterPro" id="IPR052710">
    <property type="entry name" value="CAAX_protease"/>
</dbReference>
<evidence type="ECO:0000313" key="5">
    <source>
        <dbReference type="Proteomes" id="UP001519349"/>
    </source>
</evidence>
<keyword evidence="2" id="KW-0812">Transmembrane</keyword>
<dbReference type="Pfam" id="PF02517">
    <property type="entry name" value="Rce1-like"/>
    <property type="match status" value="1"/>
</dbReference>
<sequence>MKIFLKKADYSLLTLFILLLSQIPFIFIRGIRQAGRGFTLSQTLLVLAVYALIVFFVLRMAKQEGLLSLDFSFFGWSSVGWLALSYVMMFGVSILGIVIMMMEGQGIDTANQEALKQMFKNVPSILLVMGAVIQAPILEEVAFRGLIAEKIFAKHSIWGLLVSSILFGLFHGPTNIGSFVLYAGIGGVLAFVVYISKRLEMAVLAHMLRNGVAALLMLLMS</sequence>
<feature type="domain" description="CAAX prenyl protease 2/Lysostaphin resistance protein A-like" evidence="3">
    <location>
        <begin position="124"/>
        <end position="211"/>
    </location>
</feature>
<evidence type="ECO:0000256" key="1">
    <source>
        <dbReference type="ARBA" id="ARBA00009067"/>
    </source>
</evidence>
<dbReference type="GO" id="GO:0008237">
    <property type="term" value="F:metallopeptidase activity"/>
    <property type="evidence" value="ECO:0007669"/>
    <property type="project" value="UniProtKB-KW"/>
</dbReference>
<dbReference type="RefSeq" id="WP_209550747.1">
    <property type="nucleotide sequence ID" value="NZ_QFAY01000003.1"/>
</dbReference>
<reference evidence="4 5" key="1">
    <citation type="submission" date="2018-05" db="EMBL/GenBank/DDBJ databases">
        <title>Draft genome sequence of Streptococcus panodentis CCUG 70867T.</title>
        <authorList>
            <person name="Salva-Serra F."/>
            <person name="Mendez V."/>
            <person name="Jaen-Luchoro D."/>
            <person name="Gonzales-Siles L."/>
            <person name="Karlsson R."/>
            <person name="Engstrom-Jakobsson H."/>
            <person name="Busquets A."/>
            <person name="Gomila M."/>
            <person name="Pineiro-Iglesias B."/>
            <person name="Bennasar-Figueras A."/>
            <person name="Seeger M."/>
            <person name="Moore E."/>
        </authorList>
    </citation>
    <scope>NUCLEOTIDE SEQUENCE [LARGE SCALE GENOMIC DNA]</scope>
    <source>
        <strain evidence="4 5">CCUG 70867</strain>
    </source>
</reference>
<proteinExistence type="inferred from homology"/>
<gene>
    <name evidence="4" type="ORF">DHL47_02190</name>
</gene>
<dbReference type="EMBL" id="QFAY01000003">
    <property type="protein sequence ID" value="MBP2620162.1"/>
    <property type="molecule type" value="Genomic_DNA"/>
</dbReference>
<organism evidence="4 5">
    <name type="scientific">Streptococcus panodentis</name>
    <dbReference type="NCBI Taxonomy" id="1581472"/>
    <lineage>
        <taxon>Bacteria</taxon>
        <taxon>Bacillati</taxon>
        <taxon>Bacillota</taxon>
        <taxon>Bacilli</taxon>
        <taxon>Lactobacillales</taxon>
        <taxon>Streptococcaceae</taxon>
        <taxon>Streptococcus</taxon>
    </lineage>
</organism>
<feature type="transmembrane region" description="Helical" evidence="2">
    <location>
        <begin position="12"/>
        <end position="31"/>
    </location>
</feature>
<protein>
    <submittedName>
        <fullName evidence="4">CPBP family intramembrane metalloprotease</fullName>
    </submittedName>
</protein>
<comment type="similarity">
    <text evidence="1">Belongs to the UPF0177 family.</text>
</comment>
<name>A0ABS5AUB1_9STRE</name>